<comment type="similarity">
    <text evidence="3">Belongs to the flagella basal body rod proteins family.</text>
</comment>
<evidence type="ECO:0000256" key="4">
    <source>
        <dbReference type="ARBA" id="ARBA00016244"/>
    </source>
</evidence>
<keyword evidence="10" id="KW-0969">Cilium</keyword>
<evidence type="ECO:0000256" key="6">
    <source>
        <dbReference type="ARBA" id="ARBA00023143"/>
    </source>
</evidence>
<dbReference type="InterPro" id="IPR001444">
    <property type="entry name" value="Flag_bb_rod_N"/>
</dbReference>
<proteinExistence type="inferred from homology"/>
<keyword evidence="10" id="KW-0966">Cell projection</keyword>
<dbReference type="GO" id="GO:0005198">
    <property type="term" value="F:structural molecule activity"/>
    <property type="evidence" value="ECO:0007669"/>
    <property type="project" value="InterPro"/>
</dbReference>
<comment type="caution">
    <text evidence="10">The sequence shown here is derived from an EMBL/GenBank/DDBJ whole genome shotgun (WGS) entry which is preliminary data.</text>
</comment>
<keyword evidence="11" id="KW-1185">Reference proteome</keyword>
<dbReference type="AlphaFoldDB" id="A0AAW5DXJ6"/>
<evidence type="ECO:0000256" key="2">
    <source>
        <dbReference type="ARBA" id="ARBA00004613"/>
    </source>
</evidence>
<dbReference type="Proteomes" id="UP001431131">
    <property type="component" value="Unassembled WGS sequence"/>
</dbReference>
<dbReference type="InterPro" id="IPR002371">
    <property type="entry name" value="FlgK"/>
</dbReference>
<feature type="domain" description="Flagellar basal body rod protein N-terminal" evidence="7">
    <location>
        <begin position="8"/>
        <end position="37"/>
    </location>
</feature>
<feature type="domain" description="Flagellar basal-body/hook protein C-terminal" evidence="8">
    <location>
        <begin position="465"/>
        <end position="500"/>
    </location>
</feature>
<name>A0AAW5DXJ6_9BACI</name>
<keyword evidence="10" id="KW-0282">Flagellum</keyword>
<dbReference type="Pfam" id="PF06429">
    <property type="entry name" value="Flg_bbr_C"/>
    <property type="match status" value="1"/>
</dbReference>
<evidence type="ECO:0000259" key="9">
    <source>
        <dbReference type="Pfam" id="PF22638"/>
    </source>
</evidence>
<comment type="subcellular location">
    <subcellularLocation>
        <location evidence="1">Bacterial flagellum</location>
    </subcellularLocation>
    <subcellularLocation>
        <location evidence="2">Secreted</location>
    </subcellularLocation>
</comment>
<dbReference type="InterPro" id="IPR053927">
    <property type="entry name" value="FlgK_helical"/>
</dbReference>
<sequence>MTSTFHGLETARRGMVTQQAALYVTGHNIANTNTPGYSRQRVNFETTIPFPGVGMNAPKIPGHLGTGVTAGSIQRIRDEFADRQYRDENNKFGYWNSRAESLARMEEIMHEPSTEGLTASLDEFWKKLQDLAGSPDNTGARDIVLMQGQAVADSFKYISDSLNTVRDNLKSEIDLTKSTINSIAAQINGLNRQIGEIEPNGYVPNDLYDERDRLVDQLSELVNVKITVNLSGGNRDEIAIGKYTIDILDNNGTPIANLVDGVNYTANEIDYTTNANGYVDGITFVNAPGTTHPIDSFSNGKLKGLIDSYGYVDNAGNEVGEYPNTLENLDKLALAFVNEFNAVHRNGSGLNGSTGLDFFTPIANQKGAAANIKVAITDKNDIAASDITKGPGDGSNAYKLSEVITKDFGSYISTPSAGLSGSVKDFYTGMIGTLGVAARETNLRLSQVNYTKESVEFRRQSVMAVSLDEEMTNIIKFQHAYNAAARNITIIDEMLDKIVNGLGTGGR</sequence>
<dbReference type="NCBIfam" id="TIGR02492">
    <property type="entry name" value="flgK_ends"/>
    <property type="match status" value="1"/>
</dbReference>
<dbReference type="GO" id="GO:0005576">
    <property type="term" value="C:extracellular region"/>
    <property type="evidence" value="ECO:0007669"/>
    <property type="project" value="UniProtKB-SubCell"/>
</dbReference>
<dbReference type="GO" id="GO:0044780">
    <property type="term" value="P:bacterial-type flagellum assembly"/>
    <property type="evidence" value="ECO:0007669"/>
    <property type="project" value="InterPro"/>
</dbReference>
<protein>
    <recommendedName>
        <fullName evidence="4">Flagellar hook-associated protein 1</fullName>
    </recommendedName>
</protein>
<evidence type="ECO:0000256" key="5">
    <source>
        <dbReference type="ARBA" id="ARBA00022525"/>
    </source>
</evidence>
<dbReference type="GO" id="GO:0009424">
    <property type="term" value="C:bacterial-type flagellum hook"/>
    <property type="evidence" value="ECO:0007669"/>
    <property type="project" value="InterPro"/>
</dbReference>
<evidence type="ECO:0000256" key="1">
    <source>
        <dbReference type="ARBA" id="ARBA00004365"/>
    </source>
</evidence>
<feature type="domain" description="Flagellar hook-associated protein FlgK helical" evidence="9">
    <location>
        <begin position="102"/>
        <end position="359"/>
    </location>
</feature>
<dbReference type="PANTHER" id="PTHR30033">
    <property type="entry name" value="FLAGELLAR HOOK-ASSOCIATED PROTEIN 1"/>
    <property type="match status" value="1"/>
</dbReference>
<evidence type="ECO:0000256" key="3">
    <source>
        <dbReference type="ARBA" id="ARBA00009677"/>
    </source>
</evidence>
<dbReference type="Pfam" id="PF00460">
    <property type="entry name" value="Flg_bb_rod"/>
    <property type="match status" value="1"/>
</dbReference>
<dbReference type="RefSeq" id="WP_240254018.1">
    <property type="nucleotide sequence ID" value="NZ_JAKTTI010000007.1"/>
</dbReference>
<dbReference type="EMBL" id="JAKTTI010000007">
    <property type="protein sequence ID" value="MCH1625073.1"/>
    <property type="molecule type" value="Genomic_DNA"/>
</dbReference>
<evidence type="ECO:0000313" key="10">
    <source>
        <dbReference type="EMBL" id="MCH1625073.1"/>
    </source>
</evidence>
<evidence type="ECO:0000313" key="11">
    <source>
        <dbReference type="Proteomes" id="UP001431131"/>
    </source>
</evidence>
<gene>
    <name evidence="10" type="primary">flgK</name>
    <name evidence="10" type="ORF">MJG50_07015</name>
</gene>
<keyword evidence="6" id="KW-0975">Bacterial flagellum</keyword>
<evidence type="ECO:0000259" key="8">
    <source>
        <dbReference type="Pfam" id="PF06429"/>
    </source>
</evidence>
<dbReference type="PANTHER" id="PTHR30033:SF1">
    <property type="entry name" value="FLAGELLAR HOOK-ASSOCIATED PROTEIN 1"/>
    <property type="match status" value="1"/>
</dbReference>
<dbReference type="SUPFAM" id="SSF64518">
    <property type="entry name" value="Phase 1 flagellin"/>
    <property type="match status" value="1"/>
</dbReference>
<organism evidence="10 11">
    <name type="scientific">Fredinandcohnia quinoae</name>
    <dbReference type="NCBI Taxonomy" id="2918902"/>
    <lineage>
        <taxon>Bacteria</taxon>
        <taxon>Bacillati</taxon>
        <taxon>Bacillota</taxon>
        <taxon>Bacilli</taxon>
        <taxon>Bacillales</taxon>
        <taxon>Bacillaceae</taxon>
        <taxon>Fredinandcohnia</taxon>
    </lineage>
</organism>
<reference evidence="10" key="1">
    <citation type="submission" date="2022-02" db="EMBL/GenBank/DDBJ databases">
        <title>Fredinandcohnia quinoae sp. nov. isolated from Chenopodium quinoa seeds.</title>
        <authorList>
            <person name="Saati-Santamaria Z."/>
            <person name="Flores-Felix J.D."/>
            <person name="Igual J.M."/>
            <person name="Velazquez E."/>
            <person name="Garcia-Fraile P."/>
            <person name="Martinez-Molina E."/>
        </authorList>
    </citation>
    <scope>NUCLEOTIDE SEQUENCE</scope>
    <source>
        <strain evidence="10">SECRCQ15</strain>
    </source>
</reference>
<dbReference type="Pfam" id="PF22638">
    <property type="entry name" value="FlgK_D1"/>
    <property type="match status" value="1"/>
</dbReference>
<evidence type="ECO:0000259" key="7">
    <source>
        <dbReference type="Pfam" id="PF00460"/>
    </source>
</evidence>
<keyword evidence="5" id="KW-0964">Secreted</keyword>
<dbReference type="InterPro" id="IPR010930">
    <property type="entry name" value="Flg_bb/hook_C_dom"/>
</dbReference>
<accession>A0AAW5DXJ6</accession>